<protein>
    <submittedName>
        <fullName evidence="9">Cullin associated and neddylation dissociated 1</fullName>
    </submittedName>
</protein>
<dbReference type="GO" id="GO:0005634">
    <property type="term" value="C:nucleus"/>
    <property type="evidence" value="ECO:0007669"/>
    <property type="project" value="UniProtKB-SubCell"/>
</dbReference>
<keyword evidence="3" id="KW-0677">Repeat</keyword>
<evidence type="ECO:0000256" key="4">
    <source>
        <dbReference type="ARBA" id="ARBA00022786"/>
    </source>
</evidence>
<accession>A0A8K9X1K2</accession>
<dbReference type="Ensembl" id="ENSOMYT00000134750.1">
    <property type="protein sequence ID" value="ENSOMYP00000126834.1"/>
    <property type="gene ID" value="ENSOMYG00000075211.1"/>
</dbReference>
<dbReference type="PANTHER" id="PTHR12696">
    <property type="entry name" value="TIP120"/>
    <property type="match status" value="1"/>
</dbReference>
<dbReference type="SUPFAM" id="SSF48371">
    <property type="entry name" value="ARM repeat"/>
    <property type="match status" value="1"/>
</dbReference>
<evidence type="ECO:0000256" key="7">
    <source>
        <dbReference type="SAM" id="MobiDB-lite"/>
    </source>
</evidence>
<keyword evidence="10" id="KW-1185">Reference proteome</keyword>
<dbReference type="InterPro" id="IPR011989">
    <property type="entry name" value="ARM-like"/>
</dbReference>
<dbReference type="Pfam" id="PF08623">
    <property type="entry name" value="TIP120"/>
    <property type="match status" value="1"/>
</dbReference>
<dbReference type="GO" id="GO:0010265">
    <property type="term" value="P:SCF complex assembly"/>
    <property type="evidence" value="ECO:0007669"/>
    <property type="project" value="InterPro"/>
</dbReference>
<evidence type="ECO:0000256" key="6">
    <source>
        <dbReference type="ARBA" id="ARBA00023242"/>
    </source>
</evidence>
<comment type="subcellular location">
    <subcellularLocation>
        <location evidence="1">Nucleus</location>
    </subcellularLocation>
</comment>
<evidence type="ECO:0000256" key="2">
    <source>
        <dbReference type="ARBA" id="ARBA00007657"/>
    </source>
</evidence>
<evidence type="ECO:0000313" key="10">
    <source>
        <dbReference type="Proteomes" id="UP000694395"/>
    </source>
</evidence>
<dbReference type="FunFam" id="1.25.10.10:FF:000047">
    <property type="entry name" value="Cullin-associated NEDD8-dissociated protein 1"/>
    <property type="match status" value="1"/>
</dbReference>
<dbReference type="InterPro" id="IPR039852">
    <property type="entry name" value="CAND1/CAND2"/>
</dbReference>
<evidence type="ECO:0000256" key="3">
    <source>
        <dbReference type="ARBA" id="ARBA00022737"/>
    </source>
</evidence>
<feature type="region of interest" description="Disordered" evidence="7">
    <location>
        <begin position="300"/>
        <end position="326"/>
    </location>
</feature>
<evidence type="ECO:0000313" key="9">
    <source>
        <dbReference type="Ensembl" id="ENSOMYP00000126834.1"/>
    </source>
</evidence>
<feature type="domain" description="TATA-binding protein interacting (TIP20)" evidence="8">
    <location>
        <begin position="1030"/>
        <end position="1192"/>
    </location>
</feature>
<keyword evidence="5" id="KW-0007">Acetylation</keyword>
<keyword evidence="4" id="KW-0833">Ubl conjugation pathway</keyword>
<organism evidence="9 10">
    <name type="scientific">Oncorhynchus mykiss</name>
    <name type="common">Rainbow trout</name>
    <name type="synonym">Salmo gairdneri</name>
    <dbReference type="NCBI Taxonomy" id="8022"/>
    <lineage>
        <taxon>Eukaryota</taxon>
        <taxon>Metazoa</taxon>
        <taxon>Chordata</taxon>
        <taxon>Craniata</taxon>
        <taxon>Vertebrata</taxon>
        <taxon>Euteleostomi</taxon>
        <taxon>Actinopterygii</taxon>
        <taxon>Neopterygii</taxon>
        <taxon>Teleostei</taxon>
        <taxon>Protacanthopterygii</taxon>
        <taxon>Salmoniformes</taxon>
        <taxon>Salmonidae</taxon>
        <taxon>Salmoninae</taxon>
        <taxon>Oncorhynchus</taxon>
    </lineage>
</organism>
<reference evidence="9" key="3">
    <citation type="submission" date="2025-09" db="UniProtKB">
        <authorList>
            <consortium name="Ensembl"/>
        </authorList>
    </citation>
    <scope>IDENTIFICATION</scope>
</reference>
<dbReference type="InterPro" id="IPR016024">
    <property type="entry name" value="ARM-type_fold"/>
</dbReference>
<dbReference type="InterPro" id="IPR013932">
    <property type="entry name" value="TATA-bd_TIP120"/>
</dbReference>
<evidence type="ECO:0000259" key="8">
    <source>
        <dbReference type="Pfam" id="PF08623"/>
    </source>
</evidence>
<dbReference type="Pfam" id="PF25782">
    <property type="entry name" value="TPR_CAND1"/>
    <property type="match status" value="1"/>
</dbReference>
<name>A0A8K9X1K2_ONCMY</name>
<dbReference type="Proteomes" id="UP000694395">
    <property type="component" value="Chromosome 21"/>
</dbReference>
<dbReference type="GeneTree" id="ENSGT00390000017740"/>
<evidence type="ECO:0000256" key="1">
    <source>
        <dbReference type="ARBA" id="ARBA00004123"/>
    </source>
</evidence>
<reference evidence="9" key="1">
    <citation type="submission" date="2020-07" db="EMBL/GenBank/DDBJ databases">
        <title>A long reads based de novo assembly of the rainbow trout Arlee double haploid line genome.</title>
        <authorList>
            <person name="Gao G."/>
            <person name="Palti Y."/>
        </authorList>
    </citation>
    <scope>NUCLEOTIDE SEQUENCE [LARGE SCALE GENOMIC DNA]</scope>
</reference>
<sequence>MASASYHISNLLEKMTSSDKDFRFMATNDLMSELQKDSIKLDDDSERKVVKMILKLLEDKNGEVQNLAVKCLGPLVSKVKEYQVETIVDTLCTNMLADKEQLRDISSIGLKTVIGELPPASSGSALAASVCKKITGRLTSAIAKQEDVSVQLEALDIMADMLCRLVCVLHCLTVGVCSPLSDCWCVCVCSPLSDCWCVCSPLSDCWSEPRLVCVLHCLTAGVCVLHCLTAGLDPSWCVCIIPLVVKFCNIDDDELREYCIQAFESFVRRCPKEVYPHVGTVISICLKYLTYDPNYNYDDEDEDENAMDADGADEDYQGSDDEYSDDDDMSWKVRRAAAKCLDAVVSTRHEMLPEFYRTVSPALIARFKEREENVKADVFHAYLSLLKQTRPAQSWLGMSDISPSLRVLLQVPMIVKALHKQMKEKSVKTRQCCFNMLTELVNVLPGALTQHIPVLVPGIIFSLNDKSSSSNLKIDALSCLYVVLCNHQPQVFHPHNSHSPTMFYLSALVPPVVACVGDPFYKITSEALLVSQQLVKVIRPLDQPERDTFDASPYITDLFTCTIKRLKAADIDQEVKERAISCMGQIICNLGDSLGDDLPGTLHIFLERLKNEITRLTTVKALTLIAGSTLKIDLRPILDEAVPILASFLRKNQRALKLSTLAALDILVKNYSDSVTPAMIDAVLAELPPLISESDMHVSQMVISFLTTLARVHPLSLAKIGGSSILSELISLVRSPLLQGGALSAMLEFFQALVGTGTSSLGYMDLLRMLTGPVYAQSAALTHKQSYYSIAKCVAALTRACPDVGSLFCQFIQDVKNSRSTDSIRLLALLSLGEVGHHVDLSGQPELKTVILDAFSSSSEEVKSAASYALGSIAVGNLPEYLPFVLGEISGQPKRQYLLLHSLKEIISSASVTGLKLYVEGVWTLLLKHCECAEEGTRNVVAECLGKLTLIDPETLLPRLKGYLLSGSSYARSSVVTAVKFTISDHPQTIDPLLKNCIGDFLKTLEDPDLNVRRVALVTFNSAAHNKPSLIRDLLDTVLPHLYNETKVRKELIREVEMGPFKHTVDDGLDIRKAAFECMYTLLDSCLDRLDIFEFLNHVEDGLKDHYDIKMLTFLMLARLSTLCPSAVLQRLDRLVEPLRATCTTKVKANSVKQEFEKQDELKRSAMRAVVALLTIPEAEKSPLMSEFQSQISSNPELAAIFENIQRDSSSANMESMDTS</sequence>
<comment type="similarity">
    <text evidence="2">Belongs to the CAND family.</text>
</comment>
<proteinExistence type="inferred from homology"/>
<evidence type="ECO:0000256" key="5">
    <source>
        <dbReference type="ARBA" id="ARBA00022990"/>
    </source>
</evidence>
<dbReference type="Gene3D" id="1.25.10.10">
    <property type="entry name" value="Leucine-rich Repeat Variant"/>
    <property type="match status" value="1"/>
</dbReference>
<dbReference type="AlphaFoldDB" id="A0A8K9X1K2"/>
<reference evidence="9" key="2">
    <citation type="submission" date="2025-08" db="UniProtKB">
        <authorList>
            <consortium name="Ensembl"/>
        </authorList>
    </citation>
    <scope>IDENTIFICATION</scope>
</reference>
<keyword evidence="6" id="KW-0539">Nucleus</keyword>